<proteinExistence type="predicted"/>
<organism evidence="1 2">
    <name type="scientific">Burkholderia cenocepacia</name>
    <dbReference type="NCBI Taxonomy" id="95486"/>
    <lineage>
        <taxon>Bacteria</taxon>
        <taxon>Pseudomonadati</taxon>
        <taxon>Pseudomonadota</taxon>
        <taxon>Betaproteobacteria</taxon>
        <taxon>Burkholderiales</taxon>
        <taxon>Burkholderiaceae</taxon>
        <taxon>Burkholderia</taxon>
        <taxon>Burkholderia cepacia complex</taxon>
    </lineage>
</organism>
<name>A0A1V2VTJ4_9BURK</name>
<dbReference type="AlphaFoldDB" id="A0A1V2VTJ4"/>
<evidence type="ECO:0000313" key="2">
    <source>
        <dbReference type="Proteomes" id="UP000188543"/>
    </source>
</evidence>
<sequence length="61" mass="7142">MATYRELMAQKEKLEAQLEQMYSKERDGAIALILEKMVEFEISPDELAKASRRRKPRAKNT</sequence>
<dbReference type="EMBL" id="MUTJ01000100">
    <property type="protein sequence ID" value="ONU76306.1"/>
    <property type="molecule type" value="Genomic_DNA"/>
</dbReference>
<gene>
    <name evidence="1" type="ORF">A8E72_33895</name>
</gene>
<reference evidence="1 2" key="1">
    <citation type="submission" date="2016-08" db="EMBL/GenBank/DDBJ databases">
        <authorList>
            <person name="Seilhamer J.J."/>
        </authorList>
    </citation>
    <scope>NUCLEOTIDE SEQUENCE [LARGE SCALE GENOMIC DNA]</scope>
    <source>
        <strain evidence="1 2">VC14762</strain>
    </source>
</reference>
<accession>A0A1V2VTJ4</accession>
<evidence type="ECO:0008006" key="3">
    <source>
        <dbReference type="Google" id="ProtNLM"/>
    </source>
</evidence>
<comment type="caution">
    <text evidence="1">The sequence shown here is derived from an EMBL/GenBank/DDBJ whole genome shotgun (WGS) entry which is preliminary data.</text>
</comment>
<protein>
    <recommendedName>
        <fullName evidence="3">H-NS histone family protein</fullName>
    </recommendedName>
</protein>
<evidence type="ECO:0000313" key="1">
    <source>
        <dbReference type="EMBL" id="ONU76306.1"/>
    </source>
</evidence>
<dbReference type="Proteomes" id="UP000188543">
    <property type="component" value="Unassembled WGS sequence"/>
</dbReference>